<name>A0A8J5G5T1_ZINOF</name>
<proteinExistence type="inferred from homology"/>
<evidence type="ECO:0000256" key="14">
    <source>
        <dbReference type="ARBA" id="ARBA00022840"/>
    </source>
</evidence>
<feature type="binding site" evidence="21">
    <location>
        <position position="822"/>
    </location>
    <ligand>
        <name>ATP</name>
        <dbReference type="ChEBI" id="CHEBI:30616"/>
    </ligand>
</feature>
<keyword evidence="17" id="KW-0675">Receptor</keyword>
<keyword evidence="10" id="KW-0732">Signal</keyword>
<dbReference type="Pfam" id="PF00560">
    <property type="entry name" value="LRR_1"/>
    <property type="match status" value="3"/>
</dbReference>
<dbReference type="EC" id="2.7.11.1" evidence="4"/>
<dbReference type="InterPro" id="IPR008271">
    <property type="entry name" value="Ser/Thr_kinase_AS"/>
</dbReference>
<dbReference type="InterPro" id="IPR000719">
    <property type="entry name" value="Prot_kinase_dom"/>
</dbReference>
<evidence type="ECO:0000313" key="26">
    <source>
        <dbReference type="Proteomes" id="UP000734854"/>
    </source>
</evidence>
<evidence type="ECO:0000256" key="15">
    <source>
        <dbReference type="ARBA" id="ARBA00022989"/>
    </source>
</evidence>
<dbReference type="PROSITE" id="PS00108">
    <property type="entry name" value="PROTEIN_KINASE_ST"/>
    <property type="match status" value="1"/>
</dbReference>
<evidence type="ECO:0000256" key="6">
    <source>
        <dbReference type="ARBA" id="ARBA00022527"/>
    </source>
</evidence>
<accession>A0A8J5G5T1</accession>
<evidence type="ECO:0000313" key="25">
    <source>
        <dbReference type="EMBL" id="KAG6498719.1"/>
    </source>
</evidence>
<evidence type="ECO:0000256" key="5">
    <source>
        <dbReference type="ARBA" id="ARBA00022475"/>
    </source>
</evidence>
<evidence type="ECO:0000256" key="21">
    <source>
        <dbReference type="PROSITE-ProRule" id="PRU10141"/>
    </source>
</evidence>
<dbReference type="InterPro" id="IPR000683">
    <property type="entry name" value="Gfo/Idh/MocA-like_OxRdtase_N"/>
</dbReference>
<keyword evidence="8" id="KW-0808">Transferase</keyword>
<evidence type="ECO:0000256" key="1">
    <source>
        <dbReference type="ARBA" id="ARBA00004162"/>
    </source>
</evidence>
<keyword evidence="16 23" id="KW-0472">Membrane</keyword>
<dbReference type="Gene3D" id="3.80.10.10">
    <property type="entry name" value="Ribonuclease Inhibitor"/>
    <property type="match status" value="1"/>
</dbReference>
<keyword evidence="13" id="KW-0418">Kinase</keyword>
<keyword evidence="9 23" id="KW-0812">Transmembrane</keyword>
<dbReference type="SMART" id="SM00220">
    <property type="entry name" value="S_TKc"/>
    <property type="match status" value="1"/>
</dbReference>
<evidence type="ECO:0000256" key="20">
    <source>
        <dbReference type="ARBA" id="ARBA00048679"/>
    </source>
</evidence>
<feature type="region of interest" description="Disordered" evidence="22">
    <location>
        <begin position="702"/>
        <end position="729"/>
    </location>
</feature>
<dbReference type="SUPFAM" id="SSF51735">
    <property type="entry name" value="NAD(P)-binding Rossmann-fold domains"/>
    <property type="match status" value="1"/>
</dbReference>
<dbReference type="FunFam" id="3.30.200.20:FF:000015">
    <property type="entry name" value="Somatic embryogenesis receptor kinase 1"/>
    <property type="match status" value="1"/>
</dbReference>
<evidence type="ECO:0000256" key="4">
    <source>
        <dbReference type="ARBA" id="ARBA00012513"/>
    </source>
</evidence>
<evidence type="ECO:0000256" key="8">
    <source>
        <dbReference type="ARBA" id="ARBA00022679"/>
    </source>
</evidence>
<dbReference type="InterPro" id="IPR017441">
    <property type="entry name" value="Protein_kinase_ATP_BS"/>
</dbReference>
<sequence>MRIIIIIIIIFIKRETERNGERKEMATEINPIRFGIIGCADIARKVSRAIALAPNAVLVAVGSRSLEKAQRFIAANRLDASVVRPIGSYEEVLEDPGIDAVYVPLPTSLHVRWAVAVAERGKHLLLEKPTAVCAAELDIILEACRSRGVQFMDCTMWMHHPRTTKMRELLSDSARFGQIQTVHSHFSFAGKPDFLQNDIRVKPGLDVLGALGDVGWYCIRSILWAFDYELPKKAIALHGTVRNDSGIILSCGSSLLWEDGKVATFHCDFLTHLTMELSVVGTNGSLRLNDFVIPFEEDKAQFSFGSALSFNDLVTGWHTLPSKHIVVTSLPQEALMVQEFSRLAGSVRASVSKPDDKWPTISRKTQVVLDAVKASIDQGCTPVDIVGAGFSRRAPDLLLGAMAEVEWEIRFKGFIWLVLVFDPFSRVLSNMEDGLVAEHGLLELERDAKRWPDLNMDALFTTCIFFLYLLYTGDALHYLKTNLNDPNNVLQSWDPTLVNPCTWFHVTCNNDNSVIRVDLGNAQLSGALVPQLGLLKNLQYLELYSNNISGTIPSDLGNLTNLVSLDLYLNGFTGEIPDSLGKLTKLRFLLYCVAILVRPGHRLMYCAVIEGVILSVSSLGCKGKHSPAKGVPLVGDSRLNNNSLSGSIPKSLTNITALQVLDLSNNNLSGEVPSTGSFSLFTPISFANNPLLCGPGTTKACPGAPPLSPPPPFVPPTPPSSQGSSASSTGAIAGGVAAGAALLFAAPAILFAWWRRRKPQEHFFDVPAEEDPEVHLGQLKRFSLRELQVATDNFSNKNILGRGGFGKVYKGRLADGSLVAVKRLKEERTPGGELQFQTEVEMISMAVHRNLLRLRGFCMTPTERLLVYPYMANGSVASRLRERLPSEPPLDWSTRRKIALGSARGLSYLHDHCDPKIIHRDVKAANILLDEDFEAVVGDFGLAKLMDYKDTHVTTAVRGTIGHIAPEYLSTGKSSEKTDVFGYGIMLLELITGQRAFDLARLANDDDVMLLDWVSIFYCFLLITSGLYLVLVAQNEESFSDYLFMDYKILFDVWVKGLLKEKKLEMLVDPDLQNDYVESEVESLIQVALLCTQGSPMERPKMSEVVRMLEGDGLAERWEEWQKVEVVRLEEMAPRHLNSEWILDSTDNLRPVELSGPR</sequence>
<evidence type="ECO:0000259" key="24">
    <source>
        <dbReference type="PROSITE" id="PS50011"/>
    </source>
</evidence>
<dbReference type="PROSITE" id="PS00107">
    <property type="entry name" value="PROTEIN_KINASE_ATP"/>
    <property type="match status" value="1"/>
</dbReference>
<feature type="transmembrane region" description="Helical" evidence="23">
    <location>
        <begin position="731"/>
        <end position="754"/>
    </location>
</feature>
<dbReference type="InterPro" id="IPR011009">
    <property type="entry name" value="Kinase-like_dom_sf"/>
</dbReference>
<comment type="catalytic activity">
    <reaction evidence="20">
        <text>L-seryl-[protein] + ATP = O-phospho-L-seryl-[protein] + ADP + H(+)</text>
        <dbReference type="Rhea" id="RHEA:17989"/>
        <dbReference type="Rhea" id="RHEA-COMP:9863"/>
        <dbReference type="Rhea" id="RHEA-COMP:11604"/>
        <dbReference type="ChEBI" id="CHEBI:15378"/>
        <dbReference type="ChEBI" id="CHEBI:29999"/>
        <dbReference type="ChEBI" id="CHEBI:30616"/>
        <dbReference type="ChEBI" id="CHEBI:83421"/>
        <dbReference type="ChEBI" id="CHEBI:456216"/>
        <dbReference type="EC" id="2.7.11.1"/>
    </reaction>
</comment>
<dbReference type="PANTHER" id="PTHR46368">
    <property type="match status" value="1"/>
</dbReference>
<evidence type="ECO:0000256" key="3">
    <source>
        <dbReference type="ARBA" id="ARBA00010928"/>
    </source>
</evidence>
<evidence type="ECO:0000256" key="12">
    <source>
        <dbReference type="ARBA" id="ARBA00022741"/>
    </source>
</evidence>
<keyword evidence="5" id="KW-1003">Cell membrane</keyword>
<dbReference type="Gene3D" id="3.30.360.10">
    <property type="entry name" value="Dihydrodipicolinate Reductase, domain 2"/>
    <property type="match status" value="1"/>
</dbReference>
<evidence type="ECO:0000256" key="23">
    <source>
        <dbReference type="SAM" id="Phobius"/>
    </source>
</evidence>
<dbReference type="Gene3D" id="3.30.200.20">
    <property type="entry name" value="Phosphorylase Kinase, domain 1"/>
    <property type="match status" value="1"/>
</dbReference>
<dbReference type="FunFam" id="3.80.10.10:FF:000024">
    <property type="entry name" value="Somatic embryogenesis receptor kinase 1"/>
    <property type="match status" value="1"/>
</dbReference>
<keyword evidence="14 21" id="KW-0067">ATP-binding</keyword>
<comment type="caution">
    <text evidence="25">The sequence shown here is derived from an EMBL/GenBank/DDBJ whole genome shotgun (WGS) entry which is preliminary data.</text>
</comment>
<comment type="similarity">
    <text evidence="3">Belongs to the Gfo/Idh/MocA family.</text>
</comment>
<organism evidence="25 26">
    <name type="scientific">Zingiber officinale</name>
    <name type="common">Ginger</name>
    <name type="synonym">Amomum zingiber</name>
    <dbReference type="NCBI Taxonomy" id="94328"/>
    <lineage>
        <taxon>Eukaryota</taxon>
        <taxon>Viridiplantae</taxon>
        <taxon>Streptophyta</taxon>
        <taxon>Embryophyta</taxon>
        <taxon>Tracheophyta</taxon>
        <taxon>Spermatophyta</taxon>
        <taxon>Magnoliopsida</taxon>
        <taxon>Liliopsida</taxon>
        <taxon>Zingiberales</taxon>
        <taxon>Zingiberaceae</taxon>
        <taxon>Zingiber</taxon>
    </lineage>
</organism>
<dbReference type="EMBL" id="JACMSC010000011">
    <property type="protein sequence ID" value="KAG6498719.1"/>
    <property type="molecule type" value="Genomic_DNA"/>
</dbReference>
<dbReference type="InterPro" id="IPR013210">
    <property type="entry name" value="LRR_N_plant-typ"/>
</dbReference>
<dbReference type="InterPro" id="IPR036291">
    <property type="entry name" value="NAD(P)-bd_dom_sf"/>
</dbReference>
<dbReference type="InterPro" id="IPR055170">
    <property type="entry name" value="GFO_IDH_MocA-like_dom"/>
</dbReference>
<dbReference type="SUPFAM" id="SSF56112">
    <property type="entry name" value="Protein kinase-like (PK-like)"/>
    <property type="match status" value="1"/>
</dbReference>
<protein>
    <recommendedName>
        <fullName evidence="4">non-specific serine/threonine protein kinase</fullName>
        <ecNumber evidence="4">2.7.11.1</ecNumber>
    </recommendedName>
</protein>
<gene>
    <name evidence="25" type="ORF">ZIOFF_038441</name>
</gene>
<dbReference type="Pfam" id="PF08263">
    <property type="entry name" value="LRRNT_2"/>
    <property type="match status" value="1"/>
</dbReference>
<dbReference type="PANTHER" id="PTHR46368:SF4">
    <property type="entry name" value="OS10G0403700 PROTEIN"/>
    <property type="match status" value="1"/>
</dbReference>
<evidence type="ECO:0000256" key="2">
    <source>
        <dbReference type="ARBA" id="ARBA00008684"/>
    </source>
</evidence>
<keyword evidence="11" id="KW-0677">Repeat</keyword>
<dbReference type="GO" id="GO:0009742">
    <property type="term" value="P:brassinosteroid mediated signaling pathway"/>
    <property type="evidence" value="ECO:0007669"/>
    <property type="project" value="UniProtKB-ARBA"/>
</dbReference>
<dbReference type="InterPro" id="IPR001611">
    <property type="entry name" value="Leu-rich_rpt"/>
</dbReference>
<evidence type="ECO:0000256" key="9">
    <source>
        <dbReference type="ARBA" id="ARBA00022692"/>
    </source>
</evidence>
<keyword evidence="18" id="KW-0325">Glycoprotein</keyword>
<evidence type="ECO:0000256" key="17">
    <source>
        <dbReference type="ARBA" id="ARBA00023170"/>
    </source>
</evidence>
<keyword evidence="26" id="KW-1185">Reference proteome</keyword>
<dbReference type="SUPFAM" id="SSF52058">
    <property type="entry name" value="L domain-like"/>
    <property type="match status" value="1"/>
</dbReference>
<dbReference type="Pfam" id="PF01408">
    <property type="entry name" value="GFO_IDH_MocA"/>
    <property type="match status" value="1"/>
</dbReference>
<feature type="domain" description="Protein kinase" evidence="24">
    <location>
        <begin position="794"/>
        <end position="1122"/>
    </location>
</feature>
<keyword evidence="6" id="KW-0723">Serine/threonine-protein kinase</keyword>
<dbReference type="Gene3D" id="3.40.50.720">
    <property type="entry name" value="NAD(P)-binding Rossmann-like Domain"/>
    <property type="match status" value="1"/>
</dbReference>
<keyword evidence="15 23" id="KW-1133">Transmembrane helix</keyword>
<dbReference type="Gene3D" id="1.10.510.10">
    <property type="entry name" value="Transferase(Phosphotransferase) domain 1"/>
    <property type="match status" value="1"/>
</dbReference>
<dbReference type="AlphaFoldDB" id="A0A8J5G5T1"/>
<dbReference type="GO" id="GO:0004674">
    <property type="term" value="F:protein serine/threonine kinase activity"/>
    <property type="evidence" value="ECO:0007669"/>
    <property type="project" value="UniProtKB-KW"/>
</dbReference>
<keyword evidence="7" id="KW-0433">Leucine-rich repeat</keyword>
<evidence type="ECO:0000256" key="7">
    <source>
        <dbReference type="ARBA" id="ARBA00022614"/>
    </source>
</evidence>
<dbReference type="GO" id="GO:0005524">
    <property type="term" value="F:ATP binding"/>
    <property type="evidence" value="ECO:0007669"/>
    <property type="project" value="UniProtKB-UniRule"/>
</dbReference>
<evidence type="ECO:0000256" key="13">
    <source>
        <dbReference type="ARBA" id="ARBA00022777"/>
    </source>
</evidence>
<dbReference type="GO" id="GO:0005886">
    <property type="term" value="C:plasma membrane"/>
    <property type="evidence" value="ECO:0007669"/>
    <property type="project" value="UniProtKB-SubCell"/>
</dbReference>
<reference evidence="25 26" key="1">
    <citation type="submission" date="2020-08" db="EMBL/GenBank/DDBJ databases">
        <title>Plant Genome Project.</title>
        <authorList>
            <person name="Zhang R.-G."/>
        </authorList>
    </citation>
    <scope>NUCLEOTIDE SEQUENCE [LARGE SCALE GENOMIC DNA]</scope>
    <source>
        <tissue evidence="25">Rhizome</tissue>
    </source>
</reference>
<evidence type="ECO:0000256" key="19">
    <source>
        <dbReference type="ARBA" id="ARBA00047899"/>
    </source>
</evidence>
<dbReference type="Proteomes" id="UP000734854">
    <property type="component" value="Unassembled WGS sequence"/>
</dbReference>
<evidence type="ECO:0000256" key="10">
    <source>
        <dbReference type="ARBA" id="ARBA00022729"/>
    </source>
</evidence>
<dbReference type="SUPFAM" id="SSF55347">
    <property type="entry name" value="Glyceraldehyde-3-phosphate dehydrogenase-like, C-terminal domain"/>
    <property type="match status" value="1"/>
</dbReference>
<comment type="similarity">
    <text evidence="2">Belongs to the protein kinase superfamily. Ser/Thr protein kinase family.</text>
</comment>
<evidence type="ECO:0000256" key="16">
    <source>
        <dbReference type="ARBA" id="ARBA00023136"/>
    </source>
</evidence>
<dbReference type="Pfam" id="PF00069">
    <property type="entry name" value="Pkinase"/>
    <property type="match status" value="1"/>
</dbReference>
<comment type="catalytic activity">
    <reaction evidence="19">
        <text>L-threonyl-[protein] + ATP = O-phospho-L-threonyl-[protein] + ADP + H(+)</text>
        <dbReference type="Rhea" id="RHEA:46608"/>
        <dbReference type="Rhea" id="RHEA-COMP:11060"/>
        <dbReference type="Rhea" id="RHEA-COMP:11605"/>
        <dbReference type="ChEBI" id="CHEBI:15378"/>
        <dbReference type="ChEBI" id="CHEBI:30013"/>
        <dbReference type="ChEBI" id="CHEBI:30616"/>
        <dbReference type="ChEBI" id="CHEBI:61977"/>
        <dbReference type="ChEBI" id="CHEBI:456216"/>
        <dbReference type="EC" id="2.7.11.1"/>
    </reaction>
</comment>
<dbReference type="InterPro" id="IPR032675">
    <property type="entry name" value="LRR_dom_sf"/>
</dbReference>
<feature type="compositionally biased region" description="Pro residues" evidence="22">
    <location>
        <begin position="703"/>
        <end position="719"/>
    </location>
</feature>
<evidence type="ECO:0000256" key="11">
    <source>
        <dbReference type="ARBA" id="ARBA00022737"/>
    </source>
</evidence>
<evidence type="ECO:0000256" key="18">
    <source>
        <dbReference type="ARBA" id="ARBA00023180"/>
    </source>
</evidence>
<dbReference type="FunFam" id="1.10.510.10:FF:000016">
    <property type="entry name" value="Somatic embryogenesis receptor-like kinase 1"/>
    <property type="match status" value="1"/>
</dbReference>
<feature type="transmembrane region" description="Helical" evidence="23">
    <location>
        <begin position="1010"/>
        <end position="1031"/>
    </location>
</feature>
<comment type="subcellular location">
    <subcellularLocation>
        <location evidence="1">Cell membrane</location>
        <topology evidence="1">Single-pass membrane protein</topology>
    </subcellularLocation>
</comment>
<evidence type="ECO:0000256" key="22">
    <source>
        <dbReference type="SAM" id="MobiDB-lite"/>
    </source>
</evidence>
<feature type="compositionally biased region" description="Low complexity" evidence="22">
    <location>
        <begin position="720"/>
        <end position="729"/>
    </location>
</feature>
<dbReference type="Pfam" id="PF22725">
    <property type="entry name" value="GFO_IDH_MocA_C3"/>
    <property type="match status" value="1"/>
</dbReference>
<dbReference type="PROSITE" id="PS50011">
    <property type="entry name" value="PROTEIN_KINASE_DOM"/>
    <property type="match status" value="1"/>
</dbReference>
<keyword evidence="12 21" id="KW-0547">Nucleotide-binding</keyword>